<keyword evidence="3" id="KW-0597">Phosphoprotein</keyword>
<sequence length="615" mass="70684">MKIIKGIWMAFKNLRLRSKLILSFISLISIPSLVIGFGFYNTSSKIISENTSENIFNIVKKNTQITDIKFSRIEESALMMAVDPDLYRLFEGYNAEDESNLLRLNYEMSVIISKYFSMYEDVYSAYIVTSKFSFGSNSKMFIPQSAFYKTSIYSDAVEAKGKTRWIRTYDFTDMFNQKELKNTNLDYRYMFAAVKLLNISTLESQNYYDGTYSSPVIKSLNSNIERPILILNFQENIFHELYSSSLPIKEAVYYIIDRQGNIISHPDKAKLNTKETPVWLQEAIQKGAGSSYVNINGHRTLVCYDTSKVTGWISAFEVPVDKTLSSLTVVRYYTLYLAIGITILAIIIAFLISGRIVQPIKKLLKAIRSIGEGNFPNRIMAVGNDEMGILVDNFNIMNEKIQKLIEENYEVKIREKEAHIMALNLQLNPHFMSNTLNTINWMAIENNQSEISKMIMSLSTMLQYTMRNTTEMVKFKDDLDWLKSYVFIMKNRYEDVFGVEYQFDEKLYDTMVPKLFLQPIVENAIIHGFETVETGGYLKITGSIENGIRNFVVEDNGKGMTPEKNLKVMKSDENSIGIKNIDKRVKLLFGEEYGLHIESQEGKGTKVCIMIPYDG</sequence>
<dbReference type="GO" id="GO:0005524">
    <property type="term" value="F:ATP binding"/>
    <property type="evidence" value="ECO:0007669"/>
    <property type="project" value="UniProtKB-KW"/>
</dbReference>
<keyword evidence="8" id="KW-0067">ATP-binding</keyword>
<evidence type="ECO:0000256" key="12">
    <source>
        <dbReference type="SAM" id="Phobius"/>
    </source>
</evidence>
<dbReference type="InterPro" id="IPR003594">
    <property type="entry name" value="HATPase_dom"/>
</dbReference>
<keyword evidence="2" id="KW-1003">Cell membrane</keyword>
<dbReference type="GO" id="GO:0005886">
    <property type="term" value="C:plasma membrane"/>
    <property type="evidence" value="ECO:0007669"/>
    <property type="project" value="UniProtKB-SubCell"/>
</dbReference>
<dbReference type="PATRIC" id="fig|1195236.3.peg.1346"/>
<comment type="subcellular location">
    <subcellularLocation>
        <location evidence="1">Cell membrane</location>
        <topology evidence="1">Multi-pass membrane protein</topology>
    </subcellularLocation>
</comment>
<dbReference type="Gene3D" id="6.10.340.10">
    <property type="match status" value="1"/>
</dbReference>
<evidence type="ECO:0000256" key="9">
    <source>
        <dbReference type="ARBA" id="ARBA00022989"/>
    </source>
</evidence>
<proteinExistence type="predicted"/>
<dbReference type="STRING" id="1195236.CTER_1048"/>
<dbReference type="Proteomes" id="UP000014155">
    <property type="component" value="Unassembled WGS sequence"/>
</dbReference>
<dbReference type="InterPro" id="IPR010559">
    <property type="entry name" value="Sig_transdc_His_kin_internal"/>
</dbReference>
<dbReference type="InterPro" id="IPR050640">
    <property type="entry name" value="Bact_2-comp_sensor_kinase"/>
</dbReference>
<accession>S0FRM4</accession>
<feature type="domain" description="HAMP" evidence="13">
    <location>
        <begin position="354"/>
        <end position="406"/>
    </location>
</feature>
<name>S0FRM4_RUMCE</name>
<dbReference type="RefSeq" id="WP_004624502.1">
    <property type="nucleotide sequence ID" value="NZ_AORV01000023.1"/>
</dbReference>
<dbReference type="Gene3D" id="3.30.565.10">
    <property type="entry name" value="Histidine kinase-like ATPase, C-terminal domain"/>
    <property type="match status" value="1"/>
</dbReference>
<evidence type="ECO:0000256" key="2">
    <source>
        <dbReference type="ARBA" id="ARBA00022475"/>
    </source>
</evidence>
<dbReference type="InterPro" id="IPR003660">
    <property type="entry name" value="HAMP_dom"/>
</dbReference>
<evidence type="ECO:0000256" key="3">
    <source>
        <dbReference type="ARBA" id="ARBA00022553"/>
    </source>
</evidence>
<dbReference type="CDD" id="cd12912">
    <property type="entry name" value="PDC2_MCP_like"/>
    <property type="match status" value="1"/>
</dbReference>
<protein>
    <submittedName>
        <fullName evidence="14">Histidine kinase,HAMP domain-containing protein</fullName>
        <ecNumber evidence="14">2.7.13.3</ecNumber>
    </submittedName>
</protein>
<evidence type="ECO:0000259" key="13">
    <source>
        <dbReference type="PROSITE" id="PS50885"/>
    </source>
</evidence>
<evidence type="ECO:0000313" key="15">
    <source>
        <dbReference type="Proteomes" id="UP000014155"/>
    </source>
</evidence>
<dbReference type="Gene3D" id="3.30.450.20">
    <property type="entry name" value="PAS domain"/>
    <property type="match status" value="1"/>
</dbReference>
<feature type="transmembrane region" description="Helical" evidence="12">
    <location>
        <begin position="20"/>
        <end position="40"/>
    </location>
</feature>
<dbReference type="EC" id="2.7.13.3" evidence="14"/>
<keyword evidence="11 12" id="KW-0472">Membrane</keyword>
<dbReference type="PROSITE" id="PS50885">
    <property type="entry name" value="HAMP"/>
    <property type="match status" value="1"/>
</dbReference>
<evidence type="ECO:0000256" key="5">
    <source>
        <dbReference type="ARBA" id="ARBA00022692"/>
    </source>
</evidence>
<evidence type="ECO:0000313" key="14">
    <source>
        <dbReference type="EMBL" id="EMS73001.1"/>
    </source>
</evidence>
<evidence type="ECO:0000256" key="11">
    <source>
        <dbReference type="ARBA" id="ARBA00023136"/>
    </source>
</evidence>
<keyword evidence="9 12" id="KW-1133">Transmembrane helix</keyword>
<dbReference type="EMBL" id="AORV01000023">
    <property type="protein sequence ID" value="EMS73001.1"/>
    <property type="molecule type" value="Genomic_DNA"/>
</dbReference>
<dbReference type="InterPro" id="IPR036890">
    <property type="entry name" value="HATPase_C_sf"/>
</dbReference>
<keyword evidence="4 14" id="KW-0808">Transferase</keyword>
<dbReference type="SUPFAM" id="SSF158472">
    <property type="entry name" value="HAMP domain-like"/>
    <property type="match status" value="1"/>
</dbReference>
<comment type="caution">
    <text evidence="14">The sequence shown here is derived from an EMBL/GenBank/DDBJ whole genome shotgun (WGS) entry which is preliminary data.</text>
</comment>
<dbReference type="eggNOG" id="COG2972">
    <property type="taxonomic scope" value="Bacteria"/>
</dbReference>
<gene>
    <name evidence="14" type="ORF">CTER_1048</name>
</gene>
<feature type="transmembrane region" description="Helical" evidence="12">
    <location>
        <begin position="332"/>
        <end position="352"/>
    </location>
</feature>
<dbReference type="CDD" id="cd06225">
    <property type="entry name" value="HAMP"/>
    <property type="match status" value="1"/>
</dbReference>
<dbReference type="GO" id="GO:0000155">
    <property type="term" value="F:phosphorelay sensor kinase activity"/>
    <property type="evidence" value="ECO:0007669"/>
    <property type="project" value="InterPro"/>
</dbReference>
<dbReference type="AlphaFoldDB" id="S0FRM4"/>
<dbReference type="SUPFAM" id="SSF55874">
    <property type="entry name" value="ATPase domain of HSP90 chaperone/DNA topoisomerase II/histidine kinase"/>
    <property type="match status" value="1"/>
</dbReference>
<dbReference type="PANTHER" id="PTHR34220">
    <property type="entry name" value="SENSOR HISTIDINE KINASE YPDA"/>
    <property type="match status" value="1"/>
</dbReference>
<dbReference type="SMART" id="SM00304">
    <property type="entry name" value="HAMP"/>
    <property type="match status" value="1"/>
</dbReference>
<organism evidence="14 15">
    <name type="scientific">Ruminiclostridium cellobioparum subsp. termitidis CT1112</name>
    <dbReference type="NCBI Taxonomy" id="1195236"/>
    <lineage>
        <taxon>Bacteria</taxon>
        <taxon>Bacillati</taxon>
        <taxon>Bacillota</taxon>
        <taxon>Clostridia</taxon>
        <taxon>Eubacteriales</taxon>
        <taxon>Oscillospiraceae</taxon>
        <taxon>Ruminiclostridium</taxon>
    </lineage>
</organism>
<keyword evidence="7 14" id="KW-0418">Kinase</keyword>
<evidence type="ECO:0000256" key="7">
    <source>
        <dbReference type="ARBA" id="ARBA00022777"/>
    </source>
</evidence>
<reference evidence="14 15" key="1">
    <citation type="journal article" date="2013" name="Genome Announc.">
        <title>Draft Genome Sequence of the Cellulolytic, Mesophilic, Anaerobic Bacterium Clostridium termitidis Strain CT1112 (DSM 5398).</title>
        <authorList>
            <person name="Lal S."/>
            <person name="Ramachandran U."/>
            <person name="Zhang X."/>
            <person name="Munir R."/>
            <person name="Sparling R."/>
            <person name="Levin D.B."/>
        </authorList>
    </citation>
    <scope>NUCLEOTIDE SEQUENCE [LARGE SCALE GENOMIC DNA]</scope>
    <source>
        <strain evidence="14 15">CT1112</strain>
    </source>
</reference>
<keyword evidence="15" id="KW-1185">Reference proteome</keyword>
<dbReference type="SMART" id="SM00387">
    <property type="entry name" value="HATPase_c"/>
    <property type="match status" value="1"/>
</dbReference>
<dbReference type="Pfam" id="PF06580">
    <property type="entry name" value="His_kinase"/>
    <property type="match status" value="1"/>
</dbReference>
<keyword evidence="6" id="KW-0547">Nucleotide-binding</keyword>
<dbReference type="Pfam" id="PF00672">
    <property type="entry name" value="HAMP"/>
    <property type="match status" value="1"/>
</dbReference>
<dbReference type="PANTHER" id="PTHR34220:SF11">
    <property type="entry name" value="SENSOR PROTEIN KINASE HPTS"/>
    <property type="match status" value="1"/>
</dbReference>
<dbReference type="Pfam" id="PF02518">
    <property type="entry name" value="HATPase_c"/>
    <property type="match status" value="1"/>
</dbReference>
<evidence type="ECO:0000256" key="1">
    <source>
        <dbReference type="ARBA" id="ARBA00004651"/>
    </source>
</evidence>
<keyword evidence="10" id="KW-0902">Two-component regulatory system</keyword>
<evidence type="ECO:0000256" key="6">
    <source>
        <dbReference type="ARBA" id="ARBA00022741"/>
    </source>
</evidence>
<evidence type="ECO:0000256" key="8">
    <source>
        <dbReference type="ARBA" id="ARBA00022840"/>
    </source>
</evidence>
<evidence type="ECO:0000256" key="10">
    <source>
        <dbReference type="ARBA" id="ARBA00023012"/>
    </source>
</evidence>
<keyword evidence="5 12" id="KW-0812">Transmembrane</keyword>
<evidence type="ECO:0000256" key="4">
    <source>
        <dbReference type="ARBA" id="ARBA00022679"/>
    </source>
</evidence>